<gene>
    <name evidence="3" type="primary">ku</name>
    <name evidence="6" type="ORF">ACF05T_28425</name>
</gene>
<evidence type="ECO:0000256" key="2">
    <source>
        <dbReference type="ARBA" id="ARBA00023172"/>
    </source>
</evidence>
<dbReference type="RefSeq" id="WP_391936889.1">
    <property type="nucleotide sequence ID" value="NZ_JBIBSM010000018.1"/>
</dbReference>
<keyword evidence="1 3" id="KW-0238">DNA-binding</keyword>
<reference evidence="6 7" key="1">
    <citation type="submission" date="2024-10" db="EMBL/GenBank/DDBJ databases">
        <title>The Natural Products Discovery Center: Release of the First 8490 Sequenced Strains for Exploring Actinobacteria Biosynthetic Diversity.</title>
        <authorList>
            <person name="Kalkreuter E."/>
            <person name="Kautsar S.A."/>
            <person name="Yang D."/>
            <person name="Bader C.D."/>
            <person name="Teijaro C.N."/>
            <person name="Fluegel L."/>
            <person name="Davis C.M."/>
            <person name="Simpson J.R."/>
            <person name="Lauterbach L."/>
            <person name="Steele A.D."/>
            <person name="Gui C."/>
            <person name="Meng S."/>
            <person name="Li G."/>
            <person name="Viehrig K."/>
            <person name="Ye F."/>
            <person name="Su P."/>
            <person name="Kiefer A.F."/>
            <person name="Nichols A."/>
            <person name="Cepeda A.J."/>
            <person name="Yan W."/>
            <person name="Fan B."/>
            <person name="Jiang Y."/>
            <person name="Adhikari A."/>
            <person name="Zheng C.-J."/>
            <person name="Schuster L."/>
            <person name="Cowan T.M."/>
            <person name="Smanski M.J."/>
            <person name="Chevrette M.G."/>
            <person name="De Carvalho L.P.S."/>
            <person name="Shen B."/>
        </authorList>
    </citation>
    <scope>NUCLEOTIDE SEQUENCE [LARGE SCALE GENOMIC DNA]</scope>
    <source>
        <strain evidence="6 7">NPDC015755</strain>
    </source>
</reference>
<dbReference type="HAMAP" id="MF_01875">
    <property type="entry name" value="Prokaryotic_Ku"/>
    <property type="match status" value="1"/>
</dbReference>
<evidence type="ECO:0000256" key="4">
    <source>
        <dbReference type="SAM" id="MobiDB-lite"/>
    </source>
</evidence>
<dbReference type="PANTHER" id="PTHR41251:SF1">
    <property type="entry name" value="NON-HOMOLOGOUS END JOINING PROTEIN KU"/>
    <property type="match status" value="1"/>
</dbReference>
<dbReference type="Pfam" id="PF02735">
    <property type="entry name" value="Ku"/>
    <property type="match status" value="1"/>
</dbReference>
<feature type="compositionally biased region" description="Basic residues" evidence="4">
    <location>
        <begin position="277"/>
        <end position="301"/>
    </location>
</feature>
<evidence type="ECO:0000259" key="5">
    <source>
        <dbReference type="SMART" id="SM00559"/>
    </source>
</evidence>
<evidence type="ECO:0000256" key="1">
    <source>
        <dbReference type="ARBA" id="ARBA00023125"/>
    </source>
</evidence>
<dbReference type="NCBIfam" id="TIGR02772">
    <property type="entry name" value="Ku_bact"/>
    <property type="match status" value="1"/>
</dbReference>
<protein>
    <recommendedName>
        <fullName evidence="3">Non-homologous end joining protein Ku</fullName>
    </recommendedName>
</protein>
<evidence type="ECO:0000256" key="3">
    <source>
        <dbReference type="HAMAP-Rule" id="MF_01875"/>
    </source>
</evidence>
<feature type="domain" description="Ku" evidence="5">
    <location>
        <begin position="53"/>
        <end position="182"/>
    </location>
</feature>
<dbReference type="Proteomes" id="UP001603013">
    <property type="component" value="Unassembled WGS sequence"/>
</dbReference>
<dbReference type="InterPro" id="IPR016194">
    <property type="entry name" value="SPOC-like_C_dom_sf"/>
</dbReference>
<evidence type="ECO:0000313" key="6">
    <source>
        <dbReference type="EMBL" id="MFF8279980.1"/>
    </source>
</evidence>
<comment type="caution">
    <text evidence="6">The sequence shown here is derived from an EMBL/GenBank/DDBJ whole genome shotgun (WGS) entry which is preliminary data.</text>
</comment>
<name>A0ABW6YJF7_9ACTN</name>
<dbReference type="Gene3D" id="2.40.290.10">
    <property type="match status" value="1"/>
</dbReference>
<dbReference type="InterPro" id="IPR009187">
    <property type="entry name" value="Prok_Ku"/>
</dbReference>
<proteinExistence type="inferred from homology"/>
<keyword evidence="7" id="KW-1185">Reference proteome</keyword>
<dbReference type="SUPFAM" id="SSF100939">
    <property type="entry name" value="SPOC domain-like"/>
    <property type="match status" value="1"/>
</dbReference>
<evidence type="ECO:0000313" key="7">
    <source>
        <dbReference type="Proteomes" id="UP001603013"/>
    </source>
</evidence>
<comment type="similarity">
    <text evidence="3">Belongs to the prokaryotic Ku family.</text>
</comment>
<keyword evidence="3" id="KW-0227">DNA damage</keyword>
<dbReference type="SMART" id="SM00559">
    <property type="entry name" value="Ku78"/>
    <property type="match status" value="1"/>
</dbReference>
<comment type="subunit">
    <text evidence="3">Homodimer. Interacts with LigD.</text>
</comment>
<comment type="function">
    <text evidence="3">With LigD forms a non-homologous end joining (NHEJ) DNA repair enzyme, which repairs dsDNA breaks with reduced fidelity. Binds linear dsDNA with 5'- and 3'- overhangs but not closed circular dsDNA nor ssDNA. Recruits and stimulates the ligase activity of LigD.</text>
</comment>
<dbReference type="InterPro" id="IPR006164">
    <property type="entry name" value="DNA_bd_Ku70/Ku80"/>
</dbReference>
<dbReference type="EMBL" id="JBIBSM010000018">
    <property type="protein sequence ID" value="MFF8279980.1"/>
    <property type="molecule type" value="Genomic_DNA"/>
</dbReference>
<dbReference type="PANTHER" id="PTHR41251">
    <property type="entry name" value="NON-HOMOLOGOUS END JOINING PROTEIN KU"/>
    <property type="match status" value="1"/>
</dbReference>
<sequence>MPRHIWSGAISFGLVTVPIKLEPATESHAISFNQVHLKDGGRIRYKKHCEIDGKELRQDEIGKGFEYGDEIIPITDEDLANMPLPTAKAIDIVAFVQWDSIDRRHIAEASYYLSADGQVAAKPYTLLRQALGRNEKVAVAKFALRGRERLGLLRPYGDVLLLHAMRWDDEVRDPSAVTPPEIDLTEAEIEEGLSLMEALSVDRLADLELVDHYRDALVEVIEAKAEQREVRPVEAEEAPTGRVVDLMAALQESVAKAKEFRGEATSGDATVHEMPKPKKAAAKKAPAKKTTAKKSAKKRAS</sequence>
<dbReference type="PIRSF" id="PIRSF006493">
    <property type="entry name" value="Prok_Ku"/>
    <property type="match status" value="1"/>
</dbReference>
<feature type="region of interest" description="Disordered" evidence="4">
    <location>
        <begin position="260"/>
        <end position="301"/>
    </location>
</feature>
<accession>A0ABW6YJF7</accession>
<organism evidence="6 7">
    <name type="scientific">Streptomyces lateritius</name>
    <dbReference type="NCBI Taxonomy" id="67313"/>
    <lineage>
        <taxon>Bacteria</taxon>
        <taxon>Bacillati</taxon>
        <taxon>Actinomycetota</taxon>
        <taxon>Actinomycetes</taxon>
        <taxon>Kitasatosporales</taxon>
        <taxon>Streptomycetaceae</taxon>
        <taxon>Streptomyces</taxon>
    </lineage>
</organism>
<keyword evidence="3" id="KW-0234">DNA repair</keyword>
<keyword evidence="2 3" id="KW-0233">DNA recombination</keyword>